<dbReference type="KEGG" id="nfn:NFRAN_0680"/>
<reference evidence="1 2" key="1">
    <citation type="submission" date="2019-02" db="EMBL/GenBank/DDBJ databases">
        <authorList>
            <person name="Lehtovirta-Morley E L."/>
        </authorList>
    </citation>
    <scope>NUCLEOTIDE SEQUENCE [LARGE SCALE GENOMIC DNA]</scope>
    <source>
        <strain evidence="1">NFRAN1</strain>
    </source>
</reference>
<dbReference type="Proteomes" id="UP000294299">
    <property type="component" value="Chromosome NFRAN"/>
</dbReference>
<keyword evidence="2" id="KW-1185">Reference proteome</keyword>
<sequence>MGRDIIPKASQIDEIESLALLDVEKQLCINHTKRSYNKKTYDSHLSRVDGFNIFENIVIEVQFQYYRLVLDTLNNTKVDFVKEELVTLEIYDSHIESSFNKYRV</sequence>
<proteinExistence type="predicted"/>
<gene>
    <name evidence="1" type="ORF">NFRAN_0680</name>
</gene>
<dbReference type="AlphaFoldDB" id="A0A484I872"/>
<dbReference type="RefSeq" id="WP_134482986.1">
    <property type="nucleotide sequence ID" value="NZ_LR216287.1"/>
</dbReference>
<protein>
    <submittedName>
        <fullName evidence="1">Uncharacterized protein</fullName>
    </submittedName>
</protein>
<dbReference type="EMBL" id="LR216287">
    <property type="protein sequence ID" value="VFJ13002.1"/>
    <property type="molecule type" value="Genomic_DNA"/>
</dbReference>
<accession>A0A484I872</accession>
<dbReference type="GeneID" id="39420178"/>
<evidence type="ECO:0000313" key="1">
    <source>
        <dbReference type="EMBL" id="VFJ13002.1"/>
    </source>
</evidence>
<name>A0A484I872_9ARCH</name>
<evidence type="ECO:0000313" key="2">
    <source>
        <dbReference type="Proteomes" id="UP000294299"/>
    </source>
</evidence>
<organism evidence="1 2">
    <name type="scientific">Candidatus Nitrosocosmicus franklandianus</name>
    <dbReference type="NCBI Taxonomy" id="1798806"/>
    <lineage>
        <taxon>Archaea</taxon>
        <taxon>Nitrososphaerota</taxon>
        <taxon>Nitrososphaeria</taxon>
        <taxon>Nitrososphaerales</taxon>
        <taxon>Nitrososphaeraceae</taxon>
        <taxon>Candidatus Nitrosocosmicus</taxon>
    </lineage>
</organism>